<evidence type="ECO:0000313" key="6">
    <source>
        <dbReference type="Proteomes" id="UP001163823"/>
    </source>
</evidence>
<keyword evidence="6" id="KW-1185">Reference proteome</keyword>
<dbReference type="KEGG" id="qsa:O6P43_024445"/>
<sequence>MQHMHETMLQFSFFSFTLCFFFLIIISHGRSSISTISATPNDLINQTCKTCSGRSTVLKYNFCSASLEAIPVSHATNLQGLALVAMELALENATHTVISIMNLLKNGTSFDHFELASLKDCLELYWDAVLSIADSIEAFLSENNEIAEMGMFGSMEAAATCEEGFLEKKVEVHPLTKENYNLLQLCDIALCIIRLLVNGLIM</sequence>
<dbReference type="Gene3D" id="1.20.140.40">
    <property type="entry name" value="Invertase/pectin methylesterase inhibitor family protein"/>
    <property type="match status" value="1"/>
</dbReference>
<evidence type="ECO:0000313" key="5">
    <source>
        <dbReference type="EMBL" id="KAJ7952629.1"/>
    </source>
</evidence>
<proteinExistence type="inferred from homology"/>
<evidence type="ECO:0000256" key="2">
    <source>
        <dbReference type="ARBA" id="ARBA00023157"/>
    </source>
</evidence>
<dbReference type="InterPro" id="IPR034088">
    <property type="entry name" value="Pla_a_1-like"/>
</dbReference>
<dbReference type="GO" id="GO:0004857">
    <property type="term" value="F:enzyme inhibitor activity"/>
    <property type="evidence" value="ECO:0007669"/>
    <property type="project" value="InterPro"/>
</dbReference>
<evidence type="ECO:0000256" key="3">
    <source>
        <dbReference type="ARBA" id="ARBA00038471"/>
    </source>
</evidence>
<dbReference type="SUPFAM" id="SSF101148">
    <property type="entry name" value="Plant invertase/pectin methylesterase inhibitor"/>
    <property type="match status" value="1"/>
</dbReference>
<dbReference type="SMART" id="SM00856">
    <property type="entry name" value="PMEI"/>
    <property type="match status" value="1"/>
</dbReference>
<feature type="domain" description="Pectinesterase inhibitor" evidence="4">
    <location>
        <begin position="39"/>
        <end position="192"/>
    </location>
</feature>
<dbReference type="GO" id="GO:0005576">
    <property type="term" value="C:extracellular region"/>
    <property type="evidence" value="ECO:0007669"/>
    <property type="project" value="UniProtKB-ARBA"/>
</dbReference>
<keyword evidence="1" id="KW-0732">Signal</keyword>
<dbReference type="Proteomes" id="UP001163823">
    <property type="component" value="Chromosome 10"/>
</dbReference>
<evidence type="ECO:0000259" key="4">
    <source>
        <dbReference type="SMART" id="SM00856"/>
    </source>
</evidence>
<dbReference type="AlphaFoldDB" id="A0AAD7L6Z4"/>
<dbReference type="InterPro" id="IPR035513">
    <property type="entry name" value="Invertase/methylesterase_inhib"/>
</dbReference>
<name>A0AAD7L6Z4_QUISA</name>
<comment type="similarity">
    <text evidence="3">Belongs to the PMEI family.</text>
</comment>
<organism evidence="5 6">
    <name type="scientific">Quillaja saponaria</name>
    <name type="common">Soap bark tree</name>
    <dbReference type="NCBI Taxonomy" id="32244"/>
    <lineage>
        <taxon>Eukaryota</taxon>
        <taxon>Viridiplantae</taxon>
        <taxon>Streptophyta</taxon>
        <taxon>Embryophyta</taxon>
        <taxon>Tracheophyta</taxon>
        <taxon>Spermatophyta</taxon>
        <taxon>Magnoliopsida</taxon>
        <taxon>eudicotyledons</taxon>
        <taxon>Gunneridae</taxon>
        <taxon>Pentapetalae</taxon>
        <taxon>rosids</taxon>
        <taxon>fabids</taxon>
        <taxon>Fabales</taxon>
        <taxon>Quillajaceae</taxon>
        <taxon>Quillaja</taxon>
    </lineage>
</organism>
<dbReference type="NCBIfam" id="TIGR01614">
    <property type="entry name" value="PME_inhib"/>
    <property type="match status" value="1"/>
</dbReference>
<gene>
    <name evidence="5" type="ORF">O6P43_024445</name>
</gene>
<keyword evidence="2" id="KW-1015">Disulfide bond</keyword>
<dbReference type="Pfam" id="PF04043">
    <property type="entry name" value="PMEI"/>
    <property type="match status" value="1"/>
</dbReference>
<evidence type="ECO:0000256" key="1">
    <source>
        <dbReference type="ARBA" id="ARBA00022729"/>
    </source>
</evidence>
<dbReference type="PANTHER" id="PTHR35357:SF17">
    <property type="entry name" value="PECTINESTERASE INHIBITOR 12"/>
    <property type="match status" value="1"/>
</dbReference>
<dbReference type="CDD" id="cd15795">
    <property type="entry name" value="PMEI-Pla_a_1_like"/>
    <property type="match status" value="1"/>
</dbReference>
<dbReference type="PANTHER" id="PTHR35357">
    <property type="entry name" value="OS02G0537100 PROTEIN"/>
    <property type="match status" value="1"/>
</dbReference>
<accession>A0AAD7L6Z4</accession>
<dbReference type="EMBL" id="JARAOO010000010">
    <property type="protein sequence ID" value="KAJ7952629.1"/>
    <property type="molecule type" value="Genomic_DNA"/>
</dbReference>
<reference evidence="5" key="1">
    <citation type="journal article" date="2023" name="Science">
        <title>Elucidation of the pathway for biosynthesis of saponin adjuvants from the soapbark tree.</title>
        <authorList>
            <person name="Reed J."/>
            <person name="Orme A."/>
            <person name="El-Demerdash A."/>
            <person name="Owen C."/>
            <person name="Martin L.B.B."/>
            <person name="Misra R.C."/>
            <person name="Kikuchi S."/>
            <person name="Rejzek M."/>
            <person name="Martin A.C."/>
            <person name="Harkess A."/>
            <person name="Leebens-Mack J."/>
            <person name="Louveau T."/>
            <person name="Stephenson M.J."/>
            <person name="Osbourn A."/>
        </authorList>
    </citation>
    <scope>NUCLEOTIDE SEQUENCE</scope>
    <source>
        <strain evidence="5">S10</strain>
    </source>
</reference>
<comment type="caution">
    <text evidence="5">The sequence shown here is derived from an EMBL/GenBank/DDBJ whole genome shotgun (WGS) entry which is preliminary data.</text>
</comment>
<dbReference type="FunFam" id="1.20.140.40:FF:000002">
    <property type="entry name" value="Putative invertase inhibitor"/>
    <property type="match status" value="1"/>
</dbReference>
<protein>
    <submittedName>
        <fullName evidence="5">Pectinesterase inhibitor</fullName>
    </submittedName>
</protein>
<dbReference type="InterPro" id="IPR006501">
    <property type="entry name" value="Pectinesterase_inhib_dom"/>
</dbReference>